<keyword evidence="3" id="KW-1185">Reference proteome</keyword>
<organism evidence="2 3">
    <name type="scientific">Natronoarchaeum mannanilyticum</name>
    <dbReference type="NCBI Taxonomy" id="926360"/>
    <lineage>
        <taxon>Archaea</taxon>
        <taxon>Methanobacteriati</taxon>
        <taxon>Methanobacteriota</taxon>
        <taxon>Stenosarchaea group</taxon>
        <taxon>Halobacteria</taxon>
        <taxon>Halobacteriales</taxon>
        <taxon>Natronoarchaeaceae</taxon>
    </lineage>
</organism>
<comment type="caution">
    <text evidence="2">The sequence shown here is derived from an EMBL/GenBank/DDBJ whole genome shotgun (WGS) entry which is preliminary data.</text>
</comment>
<gene>
    <name evidence="2" type="ORF">GCM10009020_13230</name>
</gene>
<dbReference type="RefSeq" id="WP_343773137.1">
    <property type="nucleotide sequence ID" value="NZ_BAAADV010000001.1"/>
</dbReference>
<dbReference type="PANTHER" id="PTHR43471:SF1">
    <property type="entry name" value="ABC TRANSPORTER PERMEASE PROTEIN NOSY-RELATED"/>
    <property type="match status" value="1"/>
</dbReference>
<dbReference type="PANTHER" id="PTHR43471">
    <property type="entry name" value="ABC TRANSPORTER PERMEASE"/>
    <property type="match status" value="1"/>
</dbReference>
<name>A0AAV3T8S2_9EURY</name>
<sequence length="270" mass="28621">MSWRTVARKDVRDAGRSRTLWALFGLLSILFVGYAAAYAYVGDDTFVGFLGGVVGIVDAAVPILGILLGYRSISDDRADGSLLLSMSLPQSRGELLVGTALGRTVVLLVPTLFGLSIAGAYAALRYGTEGALAYPLFLLATALYGASFVAVGVALSASTIVDRQITYGAVGAYLLPVVLWGTLVSFVVAFLHRFNASLGTPDWALFLQLVAPGEAYARLLRAGFDVNLASRYVGDGTPAFVDWWAALALLGVWIVAPLAIGYRRFESGDL</sequence>
<feature type="transmembrane region" description="Helical" evidence="1">
    <location>
        <begin position="46"/>
        <end position="70"/>
    </location>
</feature>
<evidence type="ECO:0000313" key="2">
    <source>
        <dbReference type="EMBL" id="GAA0668732.1"/>
    </source>
</evidence>
<feature type="transmembrane region" description="Helical" evidence="1">
    <location>
        <begin position="167"/>
        <end position="191"/>
    </location>
</feature>
<feature type="transmembrane region" description="Helical" evidence="1">
    <location>
        <begin position="95"/>
        <end position="124"/>
    </location>
</feature>
<proteinExistence type="predicted"/>
<dbReference type="Pfam" id="PF12679">
    <property type="entry name" value="ABC2_membrane_2"/>
    <property type="match status" value="1"/>
</dbReference>
<keyword evidence="1" id="KW-0472">Membrane</keyword>
<dbReference type="Proteomes" id="UP001500420">
    <property type="component" value="Unassembled WGS sequence"/>
</dbReference>
<dbReference type="EMBL" id="BAAADV010000001">
    <property type="protein sequence ID" value="GAA0668732.1"/>
    <property type="molecule type" value="Genomic_DNA"/>
</dbReference>
<dbReference type="GO" id="GO:0005886">
    <property type="term" value="C:plasma membrane"/>
    <property type="evidence" value="ECO:0007669"/>
    <property type="project" value="UniProtKB-SubCell"/>
</dbReference>
<accession>A0AAV3T8S2</accession>
<reference evidence="2 3" key="1">
    <citation type="journal article" date="2019" name="Int. J. Syst. Evol. Microbiol.">
        <title>The Global Catalogue of Microorganisms (GCM) 10K type strain sequencing project: providing services to taxonomists for standard genome sequencing and annotation.</title>
        <authorList>
            <consortium name="The Broad Institute Genomics Platform"/>
            <consortium name="The Broad Institute Genome Sequencing Center for Infectious Disease"/>
            <person name="Wu L."/>
            <person name="Ma J."/>
        </authorList>
    </citation>
    <scope>NUCLEOTIDE SEQUENCE [LARGE SCALE GENOMIC DNA]</scope>
    <source>
        <strain evidence="2 3">JCM 16328</strain>
    </source>
</reference>
<protein>
    <submittedName>
        <fullName evidence="2">ABC transporter permease subunit</fullName>
    </submittedName>
</protein>
<keyword evidence="1" id="KW-0812">Transmembrane</keyword>
<feature type="transmembrane region" description="Helical" evidence="1">
    <location>
        <begin position="20"/>
        <end position="40"/>
    </location>
</feature>
<keyword evidence="1" id="KW-1133">Transmembrane helix</keyword>
<dbReference type="AlphaFoldDB" id="A0AAV3T8S2"/>
<evidence type="ECO:0000313" key="3">
    <source>
        <dbReference type="Proteomes" id="UP001500420"/>
    </source>
</evidence>
<evidence type="ECO:0000256" key="1">
    <source>
        <dbReference type="SAM" id="Phobius"/>
    </source>
</evidence>
<feature type="transmembrane region" description="Helical" evidence="1">
    <location>
        <begin position="136"/>
        <end position="155"/>
    </location>
</feature>
<dbReference type="GO" id="GO:0140359">
    <property type="term" value="F:ABC-type transporter activity"/>
    <property type="evidence" value="ECO:0007669"/>
    <property type="project" value="InterPro"/>
</dbReference>
<feature type="transmembrane region" description="Helical" evidence="1">
    <location>
        <begin position="243"/>
        <end position="262"/>
    </location>
</feature>